<keyword evidence="5 8" id="KW-1133">Transmembrane helix</keyword>
<comment type="similarity">
    <text evidence="2">Belongs to the DedA family.</text>
</comment>
<feature type="transmembrane region" description="Helical" evidence="8">
    <location>
        <begin position="147"/>
        <end position="168"/>
    </location>
</feature>
<dbReference type="EMBL" id="WWHY01000001">
    <property type="protein sequence ID" value="MYR32630.1"/>
    <property type="molecule type" value="Genomic_DNA"/>
</dbReference>
<dbReference type="GO" id="GO:0005886">
    <property type="term" value="C:plasma membrane"/>
    <property type="evidence" value="ECO:0007669"/>
    <property type="project" value="UniProtKB-SubCell"/>
</dbReference>
<protein>
    <submittedName>
        <fullName evidence="10">DedA family protein</fullName>
    </submittedName>
</protein>
<comment type="subcellular location">
    <subcellularLocation>
        <location evidence="1">Cell membrane</location>
        <topology evidence="1">Multi-pass membrane protein</topology>
    </subcellularLocation>
</comment>
<evidence type="ECO:0000256" key="2">
    <source>
        <dbReference type="ARBA" id="ARBA00010792"/>
    </source>
</evidence>
<evidence type="ECO:0000313" key="10">
    <source>
        <dbReference type="EMBL" id="MYR32630.1"/>
    </source>
</evidence>
<evidence type="ECO:0000256" key="8">
    <source>
        <dbReference type="SAM" id="Phobius"/>
    </source>
</evidence>
<organism evidence="10 11">
    <name type="scientific">Nocardiopsis alba</name>
    <dbReference type="NCBI Taxonomy" id="53437"/>
    <lineage>
        <taxon>Bacteria</taxon>
        <taxon>Bacillati</taxon>
        <taxon>Actinomycetota</taxon>
        <taxon>Actinomycetes</taxon>
        <taxon>Streptosporangiales</taxon>
        <taxon>Nocardiopsidaceae</taxon>
        <taxon>Nocardiopsis</taxon>
    </lineage>
</organism>
<feature type="transmembrane region" description="Helical" evidence="8">
    <location>
        <begin position="180"/>
        <end position="202"/>
    </location>
</feature>
<evidence type="ECO:0000256" key="5">
    <source>
        <dbReference type="ARBA" id="ARBA00022989"/>
    </source>
</evidence>
<dbReference type="RefSeq" id="WP_161110818.1">
    <property type="nucleotide sequence ID" value="NZ_WWHY01000001.1"/>
</dbReference>
<feature type="compositionally biased region" description="Acidic residues" evidence="7">
    <location>
        <begin position="222"/>
        <end position="232"/>
    </location>
</feature>
<keyword evidence="6 8" id="KW-0472">Membrane</keyword>
<feature type="region of interest" description="Disordered" evidence="7">
    <location>
        <begin position="212"/>
        <end position="232"/>
    </location>
</feature>
<sequence>MSSSDPTAAGGVVGWVVGLIEPLGGPGVALALALENLFPPIPSEAILPLAGFTASRGELGLVEVIVWATIGSLTGAVILYGLGAWLGRERFRALAGRVPLVKVSDIDRTEAWFLRHGTKAVFLGRMVPVFRSFISIPAGIERMNPPLFLFLTALGSTLWNTLFILLGYHLGERWHLVEGYVGIGSKVVLGAVAVACAWFVVARVRERRRARRAGGKGGEARPDEEEDTFSCP</sequence>
<proteinExistence type="inferred from homology"/>
<dbReference type="Pfam" id="PF09335">
    <property type="entry name" value="VTT_dom"/>
    <property type="match status" value="1"/>
</dbReference>
<dbReference type="Proteomes" id="UP000467124">
    <property type="component" value="Unassembled WGS sequence"/>
</dbReference>
<feature type="transmembrane region" description="Helical" evidence="8">
    <location>
        <begin position="64"/>
        <end position="87"/>
    </location>
</feature>
<evidence type="ECO:0000256" key="1">
    <source>
        <dbReference type="ARBA" id="ARBA00004651"/>
    </source>
</evidence>
<reference evidence="10 11" key="1">
    <citation type="journal article" date="2019" name="Nat. Commun.">
        <title>The antimicrobial potential of Streptomyces from insect microbiomes.</title>
        <authorList>
            <person name="Chevrette M.G."/>
            <person name="Carlson C.M."/>
            <person name="Ortega H.E."/>
            <person name="Thomas C."/>
            <person name="Ananiev G.E."/>
            <person name="Barns K.J."/>
            <person name="Book A.J."/>
            <person name="Cagnazzo J."/>
            <person name="Carlos C."/>
            <person name="Flanigan W."/>
            <person name="Grubbs K.J."/>
            <person name="Horn H.A."/>
            <person name="Hoffmann F.M."/>
            <person name="Klassen J.L."/>
            <person name="Knack J.J."/>
            <person name="Lewin G.R."/>
            <person name="McDonald B.R."/>
            <person name="Muller L."/>
            <person name="Melo W.G.P."/>
            <person name="Pinto-Tomas A.A."/>
            <person name="Schmitz A."/>
            <person name="Wendt-Pienkowski E."/>
            <person name="Wildman S."/>
            <person name="Zhao M."/>
            <person name="Zhang F."/>
            <person name="Bugni T.S."/>
            <person name="Andes D.R."/>
            <person name="Pupo M.T."/>
            <person name="Currie C.R."/>
        </authorList>
    </citation>
    <scope>NUCLEOTIDE SEQUENCE [LARGE SCALE GENOMIC DNA]</scope>
    <source>
        <strain evidence="10 11">SID5840</strain>
    </source>
</reference>
<evidence type="ECO:0000256" key="7">
    <source>
        <dbReference type="SAM" id="MobiDB-lite"/>
    </source>
</evidence>
<evidence type="ECO:0000313" key="11">
    <source>
        <dbReference type="Proteomes" id="UP000467124"/>
    </source>
</evidence>
<evidence type="ECO:0000256" key="6">
    <source>
        <dbReference type="ARBA" id="ARBA00023136"/>
    </source>
</evidence>
<keyword evidence="3" id="KW-1003">Cell membrane</keyword>
<dbReference type="PANTHER" id="PTHR42709">
    <property type="entry name" value="ALKALINE PHOSPHATASE LIKE PROTEIN"/>
    <property type="match status" value="1"/>
</dbReference>
<dbReference type="PANTHER" id="PTHR42709:SF6">
    <property type="entry name" value="UNDECAPRENYL PHOSPHATE TRANSPORTER A"/>
    <property type="match status" value="1"/>
</dbReference>
<keyword evidence="4 8" id="KW-0812">Transmembrane</keyword>
<dbReference type="InterPro" id="IPR032816">
    <property type="entry name" value="VTT_dom"/>
</dbReference>
<feature type="domain" description="VTT" evidence="9">
    <location>
        <begin position="41"/>
        <end position="168"/>
    </location>
</feature>
<name>A0A7K2IRM7_9ACTN</name>
<dbReference type="InterPro" id="IPR051311">
    <property type="entry name" value="DedA_domain"/>
</dbReference>
<evidence type="ECO:0000256" key="4">
    <source>
        <dbReference type="ARBA" id="ARBA00022692"/>
    </source>
</evidence>
<feature type="transmembrane region" description="Helical" evidence="8">
    <location>
        <begin position="12"/>
        <end position="34"/>
    </location>
</feature>
<comment type="caution">
    <text evidence="10">The sequence shown here is derived from an EMBL/GenBank/DDBJ whole genome shotgun (WGS) entry which is preliminary data.</text>
</comment>
<dbReference type="AlphaFoldDB" id="A0A7K2IRM7"/>
<evidence type="ECO:0000256" key="3">
    <source>
        <dbReference type="ARBA" id="ARBA00022475"/>
    </source>
</evidence>
<accession>A0A7K2IRM7</accession>
<evidence type="ECO:0000259" key="9">
    <source>
        <dbReference type="Pfam" id="PF09335"/>
    </source>
</evidence>
<gene>
    <name evidence="10" type="ORF">GTW20_10175</name>
</gene>